<gene>
    <name evidence="2" type="ORF">CLEP1334_LOCUS28518</name>
</gene>
<feature type="transmembrane region" description="Helical" evidence="1">
    <location>
        <begin position="6"/>
        <end position="29"/>
    </location>
</feature>
<organism evidence="2">
    <name type="scientific">Calcidiscus leptoporus</name>
    <dbReference type="NCBI Taxonomy" id="127549"/>
    <lineage>
        <taxon>Eukaryota</taxon>
        <taxon>Haptista</taxon>
        <taxon>Haptophyta</taxon>
        <taxon>Prymnesiophyceae</taxon>
        <taxon>Coccolithales</taxon>
        <taxon>Calcidiscaceae</taxon>
        <taxon>Calcidiscus</taxon>
    </lineage>
</organism>
<dbReference type="EMBL" id="HBER01057141">
    <property type="protein sequence ID" value="CAD8553227.1"/>
    <property type="molecule type" value="Transcribed_RNA"/>
</dbReference>
<keyword evidence="1" id="KW-0472">Membrane</keyword>
<accession>A0A7S0JJP1</accession>
<name>A0A7S0JJP1_9EUKA</name>
<proteinExistence type="predicted"/>
<keyword evidence="1" id="KW-1133">Transmembrane helix</keyword>
<evidence type="ECO:0000313" key="2">
    <source>
        <dbReference type="EMBL" id="CAD8553227.1"/>
    </source>
</evidence>
<evidence type="ECO:0000256" key="1">
    <source>
        <dbReference type="SAM" id="Phobius"/>
    </source>
</evidence>
<sequence length="86" mass="9465">MVFLKLGFLAIVTAVLFTLFLAWTVFSLWRLNRQLTIQAPVLVHGDAHVHVGANEVDLAALGTRDVRAGDSSRGFELDDRASVDNE</sequence>
<dbReference type="AlphaFoldDB" id="A0A7S0JJP1"/>
<keyword evidence="1" id="KW-0812">Transmembrane</keyword>
<reference evidence="2" key="1">
    <citation type="submission" date="2021-01" db="EMBL/GenBank/DDBJ databases">
        <authorList>
            <person name="Corre E."/>
            <person name="Pelletier E."/>
            <person name="Niang G."/>
            <person name="Scheremetjew M."/>
            <person name="Finn R."/>
            <person name="Kale V."/>
            <person name="Holt S."/>
            <person name="Cochrane G."/>
            <person name="Meng A."/>
            <person name="Brown T."/>
            <person name="Cohen L."/>
        </authorList>
    </citation>
    <scope>NUCLEOTIDE SEQUENCE</scope>
    <source>
        <strain evidence="2">RCC1130</strain>
    </source>
</reference>
<protein>
    <submittedName>
        <fullName evidence="2">Uncharacterized protein</fullName>
    </submittedName>
</protein>